<organism evidence="1 2">
    <name type="scientific">Cinara cedri</name>
    <dbReference type="NCBI Taxonomy" id="506608"/>
    <lineage>
        <taxon>Eukaryota</taxon>
        <taxon>Metazoa</taxon>
        <taxon>Ecdysozoa</taxon>
        <taxon>Arthropoda</taxon>
        <taxon>Hexapoda</taxon>
        <taxon>Insecta</taxon>
        <taxon>Pterygota</taxon>
        <taxon>Neoptera</taxon>
        <taxon>Paraneoptera</taxon>
        <taxon>Hemiptera</taxon>
        <taxon>Sternorrhyncha</taxon>
        <taxon>Aphidomorpha</taxon>
        <taxon>Aphidoidea</taxon>
        <taxon>Aphididae</taxon>
        <taxon>Lachninae</taxon>
        <taxon>Cinara</taxon>
    </lineage>
</organism>
<accession>A0A5E4M691</accession>
<name>A0A5E4M691_9HEMI</name>
<dbReference type="Proteomes" id="UP000325440">
    <property type="component" value="Unassembled WGS sequence"/>
</dbReference>
<sequence>MIHGRPLVGTRQVLYKRDKGVVPCVNELLRTILRNSGHWFGKITMIKDRAAISNRGIIQNVKRKTRGEIFALNYLKTVSIL</sequence>
<dbReference type="AlphaFoldDB" id="A0A5E4M691"/>
<evidence type="ECO:0000313" key="2">
    <source>
        <dbReference type="Proteomes" id="UP000325440"/>
    </source>
</evidence>
<proteinExistence type="predicted"/>
<dbReference type="EMBL" id="CABPRJ010000476">
    <property type="protein sequence ID" value="VVC27675.1"/>
    <property type="molecule type" value="Genomic_DNA"/>
</dbReference>
<keyword evidence="2" id="KW-1185">Reference proteome</keyword>
<gene>
    <name evidence="1" type="ORF">CINCED_3A024655</name>
</gene>
<protein>
    <submittedName>
        <fullName evidence="1">Uncharacterized protein</fullName>
    </submittedName>
</protein>
<evidence type="ECO:0000313" key="1">
    <source>
        <dbReference type="EMBL" id="VVC27675.1"/>
    </source>
</evidence>
<reference evidence="1 2" key="1">
    <citation type="submission" date="2019-08" db="EMBL/GenBank/DDBJ databases">
        <authorList>
            <person name="Alioto T."/>
            <person name="Alioto T."/>
            <person name="Gomez Garrido J."/>
        </authorList>
    </citation>
    <scope>NUCLEOTIDE SEQUENCE [LARGE SCALE GENOMIC DNA]</scope>
</reference>